<sequence>MKKILFLLLASILFIACNNEDEENIIPRPEPEAGLRLSLNEATLNNSKNFEVIDILEPVGECFASSSNQNVATAEIDGEKLIILGFKTGETDIIVSDSKANTAKVKISVENEIIRVQTITEVVFVKKGETRVFKHPYPADMGYTLLPDQYSEIIATTIGTDQLIVDGKEGGRTVLSVSKNYWTEYNYDIRVVEEYPLIVPIGKYSLSQNSKGSGFGIGMGNGGYKVESSDPTVATGYFSEYVWDITNANYNPIAFNVDSFKPGTAILTVSDESGQSKQIEVEVREK</sequence>
<dbReference type="PROSITE" id="PS51257">
    <property type="entry name" value="PROKAR_LIPOPROTEIN"/>
    <property type="match status" value="1"/>
</dbReference>
<reference evidence="1 2" key="1">
    <citation type="submission" date="2020-08" db="EMBL/GenBank/DDBJ databases">
        <title>Genomic Encyclopedia of Type Strains, Phase IV (KMG-IV): sequencing the most valuable type-strain genomes for metagenomic binning, comparative biology and taxonomic classification.</title>
        <authorList>
            <person name="Goeker M."/>
        </authorList>
    </citation>
    <scope>NUCLEOTIDE SEQUENCE [LARGE SCALE GENOMIC DNA]</scope>
    <source>
        <strain evidence="1 2">DSM 104969</strain>
    </source>
</reference>
<name>A0A840CNL3_9BACT</name>
<accession>A0A840CNL3</accession>
<comment type="caution">
    <text evidence="1">The sequence shown here is derived from an EMBL/GenBank/DDBJ whole genome shotgun (WGS) entry which is preliminary data.</text>
</comment>
<keyword evidence="2" id="KW-1185">Reference proteome</keyword>
<evidence type="ECO:0000313" key="1">
    <source>
        <dbReference type="EMBL" id="MBB4035114.1"/>
    </source>
</evidence>
<dbReference type="RefSeq" id="WP_183306061.1">
    <property type="nucleotide sequence ID" value="NZ_JACIEP010000003.1"/>
</dbReference>
<dbReference type="Proteomes" id="UP000555103">
    <property type="component" value="Unassembled WGS sequence"/>
</dbReference>
<gene>
    <name evidence="1" type="ORF">GGR21_001003</name>
</gene>
<dbReference type="AlphaFoldDB" id="A0A840CNL3"/>
<organism evidence="1 2">
    <name type="scientific">Dysgonomonas hofstadii</name>
    <dbReference type="NCBI Taxonomy" id="637886"/>
    <lineage>
        <taxon>Bacteria</taxon>
        <taxon>Pseudomonadati</taxon>
        <taxon>Bacteroidota</taxon>
        <taxon>Bacteroidia</taxon>
        <taxon>Bacteroidales</taxon>
        <taxon>Dysgonomonadaceae</taxon>
        <taxon>Dysgonomonas</taxon>
    </lineage>
</organism>
<evidence type="ECO:0000313" key="2">
    <source>
        <dbReference type="Proteomes" id="UP000555103"/>
    </source>
</evidence>
<dbReference type="EMBL" id="JACIEP010000003">
    <property type="protein sequence ID" value="MBB4035114.1"/>
    <property type="molecule type" value="Genomic_DNA"/>
</dbReference>
<protein>
    <recommendedName>
        <fullName evidence="3">Pilus formation protein N terminal region</fullName>
    </recommendedName>
</protein>
<evidence type="ECO:0008006" key="3">
    <source>
        <dbReference type="Google" id="ProtNLM"/>
    </source>
</evidence>
<proteinExistence type="predicted"/>